<protein>
    <submittedName>
        <fullName evidence="1">Uncharacterized protein</fullName>
    </submittedName>
</protein>
<dbReference type="EMBL" id="JAVRFH010000027">
    <property type="protein sequence ID" value="MDT0613388.1"/>
    <property type="molecule type" value="Genomic_DNA"/>
</dbReference>
<name>A0ABU3AT62_9ACTN</name>
<keyword evidence="2" id="KW-1185">Reference proteome</keyword>
<proteinExistence type="predicted"/>
<dbReference type="Proteomes" id="UP001180724">
    <property type="component" value="Unassembled WGS sequence"/>
</dbReference>
<gene>
    <name evidence="1" type="ORF">RM812_24660</name>
</gene>
<sequence>MAHNMPTQQSVPPPFPSKAVTDVRAALQAGHGFPGDCEAFEVDLQRALEASSAADLTAVTAVITDYRGRIRLRQDPGFDIAVREGIDLSAQLKRESRRGRFRSGTE</sequence>
<reference evidence="1" key="1">
    <citation type="submission" date="2024-05" db="EMBL/GenBank/DDBJ databases">
        <title>30 novel species of actinomycetes from the DSMZ collection.</title>
        <authorList>
            <person name="Nouioui I."/>
        </authorList>
    </citation>
    <scope>NUCLEOTIDE SEQUENCE</scope>
    <source>
        <strain evidence="1">DSM 40712</strain>
    </source>
</reference>
<evidence type="ECO:0000313" key="1">
    <source>
        <dbReference type="EMBL" id="MDT0613388.1"/>
    </source>
</evidence>
<dbReference type="RefSeq" id="WP_311575655.1">
    <property type="nucleotide sequence ID" value="NZ_JAVRFH010000027.1"/>
</dbReference>
<evidence type="ECO:0000313" key="2">
    <source>
        <dbReference type="Proteomes" id="UP001180724"/>
    </source>
</evidence>
<organism evidence="1 2">
    <name type="scientific">Streptomyces lancefieldiae</name>
    <dbReference type="NCBI Taxonomy" id="3075520"/>
    <lineage>
        <taxon>Bacteria</taxon>
        <taxon>Bacillati</taxon>
        <taxon>Actinomycetota</taxon>
        <taxon>Actinomycetes</taxon>
        <taxon>Kitasatosporales</taxon>
        <taxon>Streptomycetaceae</taxon>
        <taxon>Streptomyces</taxon>
    </lineage>
</organism>
<comment type="caution">
    <text evidence="1">The sequence shown here is derived from an EMBL/GenBank/DDBJ whole genome shotgun (WGS) entry which is preliminary data.</text>
</comment>
<accession>A0ABU3AT62</accession>